<comment type="caution">
    <text evidence="3">The sequence shown here is derived from an EMBL/GenBank/DDBJ whole genome shotgun (WGS) entry which is preliminary data.</text>
</comment>
<dbReference type="InterPro" id="IPR041324">
    <property type="entry name" value="AgI/II_N"/>
</dbReference>
<evidence type="ECO:0000256" key="1">
    <source>
        <dbReference type="SAM" id="SignalP"/>
    </source>
</evidence>
<evidence type="ECO:0000313" key="4">
    <source>
        <dbReference type="Proteomes" id="UP000094784"/>
    </source>
</evidence>
<accession>A0A1E4RA57</accession>
<keyword evidence="1" id="KW-0732">Signal</keyword>
<feature type="domain" description="Antigen I/II N-terminal" evidence="2">
    <location>
        <begin position="50"/>
        <end position="143"/>
    </location>
</feature>
<protein>
    <recommendedName>
        <fullName evidence="2">Antigen I/II N-terminal domain-containing protein</fullName>
    </recommendedName>
</protein>
<organism evidence="3 4">
    <name type="scientific">Lysinibacillus fusiformis</name>
    <dbReference type="NCBI Taxonomy" id="28031"/>
    <lineage>
        <taxon>Bacteria</taxon>
        <taxon>Bacillati</taxon>
        <taxon>Bacillota</taxon>
        <taxon>Bacilli</taxon>
        <taxon>Bacillales</taxon>
        <taxon>Bacillaceae</taxon>
        <taxon>Lysinibacillus</taxon>
    </lineage>
</organism>
<name>A0A1E4RA57_9BACI</name>
<dbReference type="PROSITE" id="PS51257">
    <property type="entry name" value="PROKAR_LIPOPROTEIN"/>
    <property type="match status" value="1"/>
</dbReference>
<reference evidence="3 4" key="1">
    <citation type="submission" date="2016-09" db="EMBL/GenBank/DDBJ databases">
        <title>Draft genome sequence of the soil isolate, Lysinibacillus fusiformis M5, a potential hypoxanthine producer.</title>
        <authorList>
            <person name="Gallegos-Monterrosa R."/>
            <person name="Maroti G."/>
            <person name="Balint B."/>
            <person name="Kovacs A.T."/>
        </authorList>
    </citation>
    <scope>NUCLEOTIDE SEQUENCE [LARGE SCALE GENOMIC DNA]</scope>
    <source>
        <strain evidence="3 4">M5</strain>
    </source>
</reference>
<dbReference type="RefSeq" id="WP_069482254.1">
    <property type="nucleotide sequence ID" value="NZ_KV766182.1"/>
</dbReference>
<dbReference type="OrthoDB" id="1849839at2"/>
<proteinExistence type="predicted"/>
<evidence type="ECO:0000259" key="2">
    <source>
        <dbReference type="Pfam" id="PF18652"/>
    </source>
</evidence>
<dbReference type="Pfam" id="PF18652">
    <property type="entry name" value="Adhesin_P1_N"/>
    <property type="match status" value="1"/>
</dbReference>
<feature type="signal peptide" evidence="1">
    <location>
        <begin position="1"/>
        <end position="19"/>
    </location>
</feature>
<dbReference type="Proteomes" id="UP000094784">
    <property type="component" value="Unassembled WGS sequence"/>
</dbReference>
<gene>
    <name evidence="3" type="ORF">BG258_16265</name>
</gene>
<dbReference type="AlphaFoldDB" id="A0A1E4RA57"/>
<evidence type="ECO:0000313" key="3">
    <source>
        <dbReference type="EMBL" id="ODV57355.1"/>
    </source>
</evidence>
<sequence>MKKLLILLLTLLLSILLIACSNGDDSGKKTDGADKASEEPLKVDKGLINVEVTIPATLYEGQDIDSIISEAKNSGIKEVTKNDDGSLTYKMSKSQHKEMMKDLKEGIVKSVEELKTSEDFASINDVAYNKSFSEFTLTVNKEKFEGSFDAIASFGLALAGMYYQLFNGADVKDYKVTINFKDESNGEIFDTMVYPEALNENDNK</sequence>
<feature type="chain" id="PRO_5039604401" description="Antigen I/II N-terminal domain-containing protein" evidence="1">
    <location>
        <begin position="20"/>
        <end position="204"/>
    </location>
</feature>
<dbReference type="EMBL" id="MECQ01000001">
    <property type="protein sequence ID" value="ODV57355.1"/>
    <property type="molecule type" value="Genomic_DNA"/>
</dbReference>